<evidence type="ECO:0000256" key="1">
    <source>
        <dbReference type="ARBA" id="ARBA00004141"/>
    </source>
</evidence>
<evidence type="ECO:0000256" key="2">
    <source>
        <dbReference type="ARBA" id="ARBA00022692"/>
    </source>
</evidence>
<comment type="caution">
    <text evidence="7">The sequence shown here is derived from an EMBL/GenBank/DDBJ whole genome shotgun (WGS) entry which is preliminary data.</text>
</comment>
<accession>A0A7K0FPW6</accession>
<feature type="transmembrane region" description="Helical" evidence="5">
    <location>
        <begin position="7"/>
        <end position="27"/>
    </location>
</feature>
<feature type="domain" description="Methylamine utilisation protein MauE" evidence="6">
    <location>
        <begin position="5"/>
        <end position="136"/>
    </location>
</feature>
<keyword evidence="8" id="KW-1185">Reference proteome</keyword>
<sequence length="386" mass="43641">MLHNKYILLFSRIFVGVLFIFSGLIKLNDPLGFSYKLEEYFEVFHVVFLNPISVYLSIFLCALEVVLGVFLLTGISSKKVSWGLLLLIIFFTFLTFYSAAFNVVKTCGCFGDAIPLTPWQSFSKDLILLVFIVYIFFNKAHIKPVAAEKSGRTAIISLTIGLTILFGIYTYAYLPIIDFLPYKIGANIPDAMRIPEGAPQNEYEIIYTLKNKKTGEQQEMSDKKYLETKIYENPDWELINSSEPKLVKEGYQPKISDLNIYDSQGVSYTKELIENPYYNLVAVGWKLDKANKKAAGDINALAINAAENFNIRTVWLTANSATDAEKFIKENKLVMEFFYADAVPLKSMVRANPGLILLKNGTIINKWPASALPSYDDLVAQYLSKN</sequence>
<organism evidence="7 8">
    <name type="scientific">Pedobacter puniceum</name>
    <dbReference type="NCBI Taxonomy" id="2666136"/>
    <lineage>
        <taxon>Bacteria</taxon>
        <taxon>Pseudomonadati</taxon>
        <taxon>Bacteroidota</taxon>
        <taxon>Sphingobacteriia</taxon>
        <taxon>Sphingobacteriales</taxon>
        <taxon>Sphingobacteriaceae</taxon>
        <taxon>Pedobacter</taxon>
    </lineage>
</organism>
<evidence type="ECO:0000256" key="5">
    <source>
        <dbReference type="SAM" id="Phobius"/>
    </source>
</evidence>
<dbReference type="InterPro" id="IPR009908">
    <property type="entry name" value="Methylamine_util_MauE"/>
</dbReference>
<dbReference type="GO" id="GO:0030416">
    <property type="term" value="P:methylamine metabolic process"/>
    <property type="evidence" value="ECO:0007669"/>
    <property type="project" value="InterPro"/>
</dbReference>
<gene>
    <name evidence="7" type="ORF">GJJ64_11885</name>
</gene>
<evidence type="ECO:0000259" key="6">
    <source>
        <dbReference type="Pfam" id="PF07291"/>
    </source>
</evidence>
<name>A0A7K0FPW6_9SPHI</name>
<evidence type="ECO:0000313" key="8">
    <source>
        <dbReference type="Proteomes" id="UP000462931"/>
    </source>
</evidence>
<dbReference type="RefSeq" id="WP_154288004.1">
    <property type="nucleotide sequence ID" value="NZ_WKJI01000003.1"/>
</dbReference>
<keyword evidence="2 5" id="KW-0812">Transmembrane</keyword>
<evidence type="ECO:0000256" key="4">
    <source>
        <dbReference type="ARBA" id="ARBA00023136"/>
    </source>
</evidence>
<reference evidence="7 8" key="1">
    <citation type="submission" date="2019-11" db="EMBL/GenBank/DDBJ databases">
        <authorList>
            <person name="Cheng Q."/>
            <person name="Yang Z."/>
        </authorList>
    </citation>
    <scope>NUCLEOTIDE SEQUENCE [LARGE SCALE GENOMIC DNA]</scope>
    <source>
        <strain evidence="7 8">HX-22-1</strain>
    </source>
</reference>
<dbReference type="AlphaFoldDB" id="A0A7K0FPW6"/>
<evidence type="ECO:0000256" key="3">
    <source>
        <dbReference type="ARBA" id="ARBA00022989"/>
    </source>
</evidence>
<dbReference type="Pfam" id="PF07291">
    <property type="entry name" value="MauE"/>
    <property type="match status" value="1"/>
</dbReference>
<dbReference type="Proteomes" id="UP000462931">
    <property type="component" value="Unassembled WGS sequence"/>
</dbReference>
<comment type="subcellular location">
    <subcellularLocation>
        <location evidence="1">Membrane</location>
        <topology evidence="1">Multi-pass membrane protein</topology>
    </subcellularLocation>
</comment>
<feature type="transmembrane region" description="Helical" evidence="5">
    <location>
        <begin position="84"/>
        <end position="104"/>
    </location>
</feature>
<feature type="transmembrane region" description="Helical" evidence="5">
    <location>
        <begin position="154"/>
        <end position="174"/>
    </location>
</feature>
<keyword evidence="3 5" id="KW-1133">Transmembrane helix</keyword>
<dbReference type="EMBL" id="WKJI01000003">
    <property type="protein sequence ID" value="MRX47892.1"/>
    <property type="molecule type" value="Genomic_DNA"/>
</dbReference>
<evidence type="ECO:0000313" key="7">
    <source>
        <dbReference type="EMBL" id="MRX47892.1"/>
    </source>
</evidence>
<dbReference type="NCBIfam" id="NF045576">
    <property type="entry name" value="BT_3928_fam"/>
    <property type="match status" value="1"/>
</dbReference>
<feature type="transmembrane region" description="Helical" evidence="5">
    <location>
        <begin position="47"/>
        <end position="72"/>
    </location>
</feature>
<feature type="transmembrane region" description="Helical" evidence="5">
    <location>
        <begin position="124"/>
        <end position="142"/>
    </location>
</feature>
<proteinExistence type="predicted"/>
<keyword evidence="4 5" id="KW-0472">Membrane</keyword>
<protein>
    <submittedName>
        <fullName evidence="7">DoxX family membrane protein</fullName>
    </submittedName>
</protein>
<dbReference type="GO" id="GO:0016020">
    <property type="term" value="C:membrane"/>
    <property type="evidence" value="ECO:0007669"/>
    <property type="project" value="UniProtKB-SubCell"/>
</dbReference>